<name>A0ABN9W3G7_9DINO</name>
<comment type="caution">
    <text evidence="2">The sequence shown here is derived from an EMBL/GenBank/DDBJ whole genome shotgun (WGS) entry which is preliminary data.</text>
</comment>
<reference evidence="2" key="1">
    <citation type="submission" date="2023-10" db="EMBL/GenBank/DDBJ databases">
        <authorList>
            <person name="Chen Y."/>
            <person name="Shah S."/>
            <person name="Dougan E. K."/>
            <person name="Thang M."/>
            <person name="Chan C."/>
        </authorList>
    </citation>
    <scope>NUCLEOTIDE SEQUENCE [LARGE SCALE GENOMIC DNA]</scope>
</reference>
<feature type="region of interest" description="Disordered" evidence="1">
    <location>
        <begin position="56"/>
        <end position="135"/>
    </location>
</feature>
<organism evidence="2 3">
    <name type="scientific">Prorocentrum cordatum</name>
    <dbReference type="NCBI Taxonomy" id="2364126"/>
    <lineage>
        <taxon>Eukaryota</taxon>
        <taxon>Sar</taxon>
        <taxon>Alveolata</taxon>
        <taxon>Dinophyceae</taxon>
        <taxon>Prorocentrales</taxon>
        <taxon>Prorocentraceae</taxon>
        <taxon>Prorocentrum</taxon>
    </lineage>
</organism>
<sequence>MEEEKEGEGGGRTKEGGGEKPHVWISCSTGPLAGRRRVWASERRLLQQVFVAGAGERAPHQGQAGGREAVHPRGRRMGRTNGALRRARDNVQHCTHGLGGKGGGVQLKSAGPWRRSTRTTGGAVNASGRRTATAI</sequence>
<evidence type="ECO:0000256" key="1">
    <source>
        <dbReference type="SAM" id="MobiDB-lite"/>
    </source>
</evidence>
<proteinExistence type="predicted"/>
<evidence type="ECO:0000313" key="2">
    <source>
        <dbReference type="EMBL" id="CAK0880089.1"/>
    </source>
</evidence>
<accession>A0ABN9W3G7</accession>
<gene>
    <name evidence="2" type="ORF">PCOR1329_LOCUS63330</name>
</gene>
<feature type="compositionally biased region" description="Polar residues" evidence="1">
    <location>
        <begin position="118"/>
        <end position="135"/>
    </location>
</feature>
<dbReference type="Proteomes" id="UP001189429">
    <property type="component" value="Unassembled WGS sequence"/>
</dbReference>
<feature type="region of interest" description="Disordered" evidence="1">
    <location>
        <begin position="1"/>
        <end position="23"/>
    </location>
</feature>
<protein>
    <submittedName>
        <fullName evidence="2">Uncharacterized protein</fullName>
    </submittedName>
</protein>
<feature type="compositionally biased region" description="Basic and acidic residues" evidence="1">
    <location>
        <begin position="7"/>
        <end position="22"/>
    </location>
</feature>
<keyword evidence="3" id="KW-1185">Reference proteome</keyword>
<evidence type="ECO:0000313" key="3">
    <source>
        <dbReference type="Proteomes" id="UP001189429"/>
    </source>
</evidence>
<dbReference type="EMBL" id="CAUYUJ010018038">
    <property type="protein sequence ID" value="CAK0880089.1"/>
    <property type="molecule type" value="Genomic_DNA"/>
</dbReference>